<dbReference type="PANTHER" id="PTHR30509:SF9">
    <property type="entry name" value="MULTIDRUG RESISTANCE PROTEIN MDTO"/>
    <property type="match status" value="1"/>
</dbReference>
<feature type="transmembrane region" description="Helical" evidence="8">
    <location>
        <begin position="401"/>
        <end position="421"/>
    </location>
</feature>
<keyword evidence="11" id="KW-1185">Reference proteome</keyword>
<feature type="region of interest" description="Disordered" evidence="7">
    <location>
        <begin position="1"/>
        <end position="29"/>
    </location>
</feature>
<keyword evidence="2" id="KW-1003">Cell membrane</keyword>
<proteinExistence type="inferred from homology"/>
<keyword evidence="4 8" id="KW-1133">Transmembrane helix</keyword>
<evidence type="ECO:0000256" key="1">
    <source>
        <dbReference type="ARBA" id="ARBA00004651"/>
    </source>
</evidence>
<feature type="transmembrane region" description="Helical" evidence="8">
    <location>
        <begin position="507"/>
        <end position="526"/>
    </location>
</feature>
<accession>A0A506URP5</accession>
<feature type="transmembrane region" description="Helical" evidence="8">
    <location>
        <begin position="186"/>
        <end position="209"/>
    </location>
</feature>
<organism evidence="10 11">
    <name type="scientific">Oecophyllibacter saccharovorans</name>
    <dbReference type="NCBI Taxonomy" id="2558360"/>
    <lineage>
        <taxon>Bacteria</taxon>
        <taxon>Pseudomonadati</taxon>
        <taxon>Pseudomonadota</taxon>
        <taxon>Alphaproteobacteria</taxon>
        <taxon>Acetobacterales</taxon>
        <taxon>Acetobacteraceae</taxon>
        <taxon>Oecophyllibacter</taxon>
    </lineage>
</organism>
<evidence type="ECO:0000256" key="8">
    <source>
        <dbReference type="SAM" id="Phobius"/>
    </source>
</evidence>
<dbReference type="OrthoDB" id="105720at2"/>
<feature type="transmembrane region" description="Helical" evidence="8">
    <location>
        <begin position="105"/>
        <end position="126"/>
    </location>
</feature>
<reference evidence="10 11" key="1">
    <citation type="submission" date="2019-03" db="EMBL/GenBank/DDBJ databases">
        <title>The complete genome sequence of Neokomagataea sp. Jb2 NBRC113641.</title>
        <authorList>
            <person name="Chua K.-O."/>
            <person name="Chan K.-G."/>
            <person name="See-Too W.-S."/>
        </authorList>
    </citation>
    <scope>NUCLEOTIDE SEQUENCE [LARGE SCALE GENOMIC DNA]</scope>
    <source>
        <strain evidence="10 11">Jb2</strain>
    </source>
</reference>
<feature type="transmembrane region" description="Helical" evidence="8">
    <location>
        <begin position="156"/>
        <end position="174"/>
    </location>
</feature>
<comment type="subcellular location">
    <subcellularLocation>
        <location evidence="1">Cell membrane</location>
        <topology evidence="1">Multi-pass membrane protein</topology>
    </subcellularLocation>
</comment>
<feature type="transmembrane region" description="Helical" evidence="8">
    <location>
        <begin position="67"/>
        <end position="85"/>
    </location>
</feature>
<evidence type="ECO:0000256" key="5">
    <source>
        <dbReference type="ARBA" id="ARBA00023136"/>
    </source>
</evidence>
<comment type="similarity">
    <text evidence="6">Belongs to the YccS/YhfK family.</text>
</comment>
<name>A0A506URP5_9PROT</name>
<keyword evidence="3 8" id="KW-0812">Transmembrane</keyword>
<evidence type="ECO:0000256" key="6">
    <source>
        <dbReference type="ARBA" id="ARBA00043993"/>
    </source>
</evidence>
<feature type="transmembrane region" description="Helical" evidence="8">
    <location>
        <begin position="476"/>
        <end position="495"/>
    </location>
</feature>
<dbReference type="InterPro" id="IPR049453">
    <property type="entry name" value="Memb_transporter_dom"/>
</dbReference>
<evidence type="ECO:0000256" key="4">
    <source>
        <dbReference type="ARBA" id="ARBA00022989"/>
    </source>
</evidence>
<evidence type="ECO:0000256" key="7">
    <source>
        <dbReference type="SAM" id="MobiDB-lite"/>
    </source>
</evidence>
<dbReference type="RefSeq" id="WP_141451003.1">
    <property type="nucleotide sequence ID" value="NZ_CP038143.1"/>
</dbReference>
<evidence type="ECO:0000256" key="2">
    <source>
        <dbReference type="ARBA" id="ARBA00022475"/>
    </source>
</evidence>
<dbReference type="AlphaFoldDB" id="A0A506URP5"/>
<gene>
    <name evidence="10" type="ORF">E3202_03705</name>
</gene>
<keyword evidence="5 8" id="KW-0472">Membrane</keyword>
<comment type="caution">
    <text evidence="10">The sequence shown here is derived from an EMBL/GenBank/DDBJ whole genome shotgun (WGS) entry which is preliminary data.</text>
</comment>
<evidence type="ECO:0000313" key="11">
    <source>
        <dbReference type="Proteomes" id="UP000315037"/>
    </source>
</evidence>
<feature type="compositionally biased region" description="Low complexity" evidence="7">
    <location>
        <begin position="1"/>
        <end position="14"/>
    </location>
</feature>
<feature type="transmembrane region" description="Helical" evidence="8">
    <location>
        <begin position="452"/>
        <end position="469"/>
    </location>
</feature>
<evidence type="ECO:0000313" key="10">
    <source>
        <dbReference type="EMBL" id="TPW36020.1"/>
    </source>
</evidence>
<dbReference type="PANTHER" id="PTHR30509">
    <property type="entry name" value="P-HYDROXYBENZOIC ACID EFFLUX PUMP SUBUNIT-RELATED"/>
    <property type="match status" value="1"/>
</dbReference>
<dbReference type="Pfam" id="PF13515">
    <property type="entry name" value="FUSC_2"/>
    <property type="match status" value="1"/>
</dbReference>
<evidence type="ECO:0000259" key="9">
    <source>
        <dbReference type="Pfam" id="PF13515"/>
    </source>
</evidence>
<dbReference type="EMBL" id="SORZ01000001">
    <property type="protein sequence ID" value="TPW36020.1"/>
    <property type="molecule type" value="Genomic_DNA"/>
</dbReference>
<evidence type="ECO:0000256" key="3">
    <source>
        <dbReference type="ARBA" id="ARBA00022692"/>
    </source>
</evidence>
<dbReference type="Proteomes" id="UP000315037">
    <property type="component" value="Unassembled WGS sequence"/>
</dbReference>
<feature type="transmembrane region" description="Helical" evidence="8">
    <location>
        <begin position="133"/>
        <end position="150"/>
    </location>
</feature>
<sequence>MAPTTPMAGTATPAGPTPPQTARLKERDESPVLLQPGSREYTYLPWKRLWALLWAPAPGRMGHTIRLTVTSIVAIMIGEIWHIPASELTPIIILALWAPDRVTNVIIGTSVFCLFSVMLVLVYVAVLLSINNYFLTLFVNLVFTFIFFYLGSATKLGLLSIMSGLSFCFFLLMLDQVPISDLISRALLYSWLETAITGATMVAMALLIAPSPLQLTLGQISARLKTCAGLLRAPEDPTLQEKARDFLLVGVTPMLTGLGMAKLEKLWRPIVLNRARQGVLNSFALLALTTRFAREESFHDAPLDERLRCAGIFETLADLLDRNALPDPVPEAGFHSPDLQKLNALLQVLCAPSSETLPSPPKSRFFLPGAFETPNHIRFAIKGTLSVLLSILIYKGLNWNGIHTCVITCFVVALPTMGEIIAKQRLRIIGAVIGCTLAGLATAFLIPHFINVAQLILMLGLGILAGGWIKCGNERIAYAGLQIVLASYLSDLTAFKPPTDLSVPLDRVIGILIGLAITYVAFTRFWPQSAGQKLPGLFRKLQTQLHAATLAPTPLLRYAATAKVTETISSTERTLEYNMLEPVPYCPTPSQLRTYRTLLLQAGELAGDILIAPDYPAELGAAAALFERLTDGLAP</sequence>
<protein>
    <submittedName>
        <fullName evidence="10">Fusaric acid resistance protein</fullName>
    </submittedName>
</protein>
<feature type="transmembrane region" description="Helical" evidence="8">
    <location>
        <begin position="428"/>
        <end position="446"/>
    </location>
</feature>
<dbReference type="GO" id="GO:0005886">
    <property type="term" value="C:plasma membrane"/>
    <property type="evidence" value="ECO:0007669"/>
    <property type="project" value="UniProtKB-SubCell"/>
</dbReference>
<feature type="domain" description="Integral membrane bound transporter" evidence="9">
    <location>
        <begin position="390"/>
        <end position="519"/>
    </location>
</feature>